<gene>
    <name evidence="2" type="ORF">PHYSODRAFT_433307</name>
</gene>
<dbReference type="InterPro" id="IPR012337">
    <property type="entry name" value="RNaseH-like_sf"/>
</dbReference>
<proteinExistence type="predicted"/>
<dbReference type="AlphaFoldDB" id="G4ZW22"/>
<feature type="non-terminal residue" evidence="2">
    <location>
        <position position="168"/>
    </location>
</feature>
<dbReference type="Gene3D" id="3.30.420.10">
    <property type="entry name" value="Ribonuclease H-like superfamily/Ribonuclease H"/>
    <property type="match status" value="1"/>
</dbReference>
<feature type="domain" description="RNase H type-1" evidence="1">
    <location>
        <begin position="87"/>
        <end position="168"/>
    </location>
</feature>
<feature type="non-terminal residue" evidence="2">
    <location>
        <position position="1"/>
    </location>
</feature>
<protein>
    <recommendedName>
        <fullName evidence="1">RNase H type-1 domain-containing protein</fullName>
    </recommendedName>
</protein>
<sequence>ADCWRLGVVTVLKVIWKWRNDHHAAVTSLATSKYKAILRARLQDSYCTVENTYRAAGRSRAHIRAIHAVIGALNGHWKPTLFQIEGGSAQFVLFFYGGSRGNPGPGGSGAVILKIDSDSNTGKAIWATSMSYAAPTTTNNQAEYRGLLQGLLHDQRTTTLRPLHVVGD</sequence>
<dbReference type="RefSeq" id="XP_009531935.1">
    <property type="nucleotide sequence ID" value="XM_009533640.1"/>
</dbReference>
<evidence type="ECO:0000313" key="2">
    <source>
        <dbReference type="EMBL" id="EGZ11602.1"/>
    </source>
</evidence>
<dbReference type="InterPro" id="IPR002156">
    <property type="entry name" value="RNaseH_domain"/>
</dbReference>
<evidence type="ECO:0000259" key="1">
    <source>
        <dbReference type="PROSITE" id="PS50879"/>
    </source>
</evidence>
<dbReference type="Proteomes" id="UP000002640">
    <property type="component" value="Unassembled WGS sequence"/>
</dbReference>
<dbReference type="InterPro" id="IPR036397">
    <property type="entry name" value="RNaseH_sf"/>
</dbReference>
<dbReference type="KEGG" id="psoj:PHYSODRAFT_433307"/>
<dbReference type="GeneID" id="20652368"/>
<evidence type="ECO:0000313" key="3">
    <source>
        <dbReference type="Proteomes" id="UP000002640"/>
    </source>
</evidence>
<dbReference type="SMR" id="G4ZW22"/>
<dbReference type="EMBL" id="JH159157">
    <property type="protein sequence ID" value="EGZ11602.1"/>
    <property type="molecule type" value="Genomic_DNA"/>
</dbReference>
<dbReference type="PROSITE" id="PS50879">
    <property type="entry name" value="RNASE_H_1"/>
    <property type="match status" value="1"/>
</dbReference>
<keyword evidence="3" id="KW-1185">Reference proteome</keyword>
<dbReference type="STRING" id="1094619.G4ZW22"/>
<dbReference type="GO" id="GO:0003676">
    <property type="term" value="F:nucleic acid binding"/>
    <property type="evidence" value="ECO:0007669"/>
    <property type="project" value="InterPro"/>
</dbReference>
<dbReference type="GO" id="GO:0004523">
    <property type="term" value="F:RNA-DNA hybrid ribonuclease activity"/>
    <property type="evidence" value="ECO:0007669"/>
    <property type="project" value="InterPro"/>
</dbReference>
<accession>G4ZW22</accession>
<reference evidence="2 3" key="1">
    <citation type="journal article" date="2006" name="Science">
        <title>Phytophthora genome sequences uncover evolutionary origins and mechanisms of pathogenesis.</title>
        <authorList>
            <person name="Tyler B.M."/>
            <person name="Tripathy S."/>
            <person name="Zhang X."/>
            <person name="Dehal P."/>
            <person name="Jiang R.H."/>
            <person name="Aerts A."/>
            <person name="Arredondo F.D."/>
            <person name="Baxter L."/>
            <person name="Bensasson D."/>
            <person name="Beynon J.L."/>
            <person name="Chapman J."/>
            <person name="Damasceno C.M."/>
            <person name="Dorrance A.E."/>
            <person name="Dou D."/>
            <person name="Dickerman A.W."/>
            <person name="Dubchak I.L."/>
            <person name="Garbelotto M."/>
            <person name="Gijzen M."/>
            <person name="Gordon S.G."/>
            <person name="Govers F."/>
            <person name="Grunwald N.J."/>
            <person name="Huang W."/>
            <person name="Ivors K.L."/>
            <person name="Jones R.W."/>
            <person name="Kamoun S."/>
            <person name="Krampis K."/>
            <person name="Lamour K.H."/>
            <person name="Lee M.K."/>
            <person name="McDonald W.H."/>
            <person name="Medina M."/>
            <person name="Meijer H.J."/>
            <person name="Nordberg E.K."/>
            <person name="Maclean D.J."/>
            <person name="Ospina-Giraldo M.D."/>
            <person name="Morris P.F."/>
            <person name="Phuntumart V."/>
            <person name="Putnam N.H."/>
            <person name="Rash S."/>
            <person name="Rose J.K."/>
            <person name="Sakihama Y."/>
            <person name="Salamov A.A."/>
            <person name="Savidor A."/>
            <person name="Scheuring C.F."/>
            <person name="Smith B.M."/>
            <person name="Sobral B.W."/>
            <person name="Terry A."/>
            <person name="Torto-Alalibo T.A."/>
            <person name="Win J."/>
            <person name="Xu Z."/>
            <person name="Zhang H."/>
            <person name="Grigoriev I.V."/>
            <person name="Rokhsar D.S."/>
            <person name="Boore J.L."/>
        </authorList>
    </citation>
    <scope>NUCLEOTIDE SEQUENCE [LARGE SCALE GENOMIC DNA]</scope>
    <source>
        <strain evidence="2 3">P6497</strain>
    </source>
</reference>
<name>G4ZW22_PHYSP</name>
<organism evidence="2 3">
    <name type="scientific">Phytophthora sojae (strain P6497)</name>
    <name type="common">Soybean stem and root rot agent</name>
    <name type="synonym">Phytophthora megasperma f. sp. glycines</name>
    <dbReference type="NCBI Taxonomy" id="1094619"/>
    <lineage>
        <taxon>Eukaryota</taxon>
        <taxon>Sar</taxon>
        <taxon>Stramenopiles</taxon>
        <taxon>Oomycota</taxon>
        <taxon>Peronosporomycetes</taxon>
        <taxon>Peronosporales</taxon>
        <taxon>Peronosporaceae</taxon>
        <taxon>Phytophthora</taxon>
    </lineage>
</organism>
<dbReference type="SUPFAM" id="SSF53098">
    <property type="entry name" value="Ribonuclease H-like"/>
    <property type="match status" value="1"/>
</dbReference>
<dbReference type="InParanoid" id="G4ZW22"/>
<dbReference type="Pfam" id="PF13456">
    <property type="entry name" value="RVT_3"/>
    <property type="match status" value="1"/>
</dbReference>
<dbReference type="OMA" id="CTVENTY"/>